<proteinExistence type="predicted"/>
<dbReference type="RefSeq" id="XP_073559035.1">
    <property type="nucleotide sequence ID" value="XM_073702239.1"/>
</dbReference>
<organism evidence="2 3">
    <name type="scientific">Trichoderma ghanense</name>
    <dbReference type="NCBI Taxonomy" id="65468"/>
    <lineage>
        <taxon>Eukaryota</taxon>
        <taxon>Fungi</taxon>
        <taxon>Dikarya</taxon>
        <taxon>Ascomycota</taxon>
        <taxon>Pezizomycotina</taxon>
        <taxon>Sordariomycetes</taxon>
        <taxon>Hypocreomycetidae</taxon>
        <taxon>Hypocreales</taxon>
        <taxon>Hypocreaceae</taxon>
        <taxon>Trichoderma</taxon>
    </lineage>
</organism>
<name>A0ABY2H583_9HYPO</name>
<feature type="compositionally biased region" description="Polar residues" evidence="1">
    <location>
        <begin position="157"/>
        <end position="174"/>
    </location>
</feature>
<dbReference type="GeneID" id="300576689"/>
<sequence>MDMLSAPAALRGQAGLIGMQFTPTSSASASPPGTHRCVTDRRVRAAQPLPGSFAALPSLSAASFGFRFWAWRSSNRTAAARASGATLVNWPPLLLAESRHSTSSSAITIPYLRHSGDAEDWHKFELGHPSSSEDIHGANWPFGRKQRPPSGNRHQSRQAALSQSTRGLTPSASGRQAGILSPGTQPLPARYSIRADYCRGPPPPAAATSGQQPVQWPLAAPGRLRYSPSPAGTWNALEQKQLRGRLVRGAIPQFSRSHQQCLH</sequence>
<dbReference type="Proteomes" id="UP001642720">
    <property type="component" value="Unassembled WGS sequence"/>
</dbReference>
<feature type="region of interest" description="Disordered" evidence="1">
    <location>
        <begin position="123"/>
        <end position="188"/>
    </location>
</feature>
<protein>
    <submittedName>
        <fullName evidence="2">Uncharacterized protein</fullName>
    </submittedName>
</protein>
<reference evidence="2 3" key="1">
    <citation type="submission" date="2018-01" db="EMBL/GenBank/DDBJ databases">
        <title>Genome characterization of the sugarcane-associated fungus Trichoderma ghanense CCMA-1212 and their application in lignocelulose bioconversion.</title>
        <authorList>
            <person name="Steindorff A.S."/>
            <person name="Mendes T.D."/>
            <person name="Vilela E.S.D."/>
            <person name="Rodrigues D.S."/>
            <person name="Formighieri E.F."/>
            <person name="Melo I.S."/>
            <person name="Favaro L.C.L."/>
        </authorList>
    </citation>
    <scope>NUCLEOTIDE SEQUENCE [LARGE SCALE GENOMIC DNA]</scope>
    <source>
        <strain evidence="2 3">CCMA-1212</strain>
    </source>
</reference>
<evidence type="ECO:0000256" key="1">
    <source>
        <dbReference type="SAM" id="MobiDB-lite"/>
    </source>
</evidence>
<keyword evidence="3" id="KW-1185">Reference proteome</keyword>
<comment type="caution">
    <text evidence="2">The sequence shown here is derived from an EMBL/GenBank/DDBJ whole genome shotgun (WGS) entry which is preliminary data.</text>
</comment>
<feature type="compositionally biased region" description="Basic and acidic residues" evidence="1">
    <location>
        <begin position="123"/>
        <end position="136"/>
    </location>
</feature>
<accession>A0ABY2H583</accession>
<dbReference type="EMBL" id="PPTA01000006">
    <property type="protein sequence ID" value="TFB02834.1"/>
    <property type="molecule type" value="Genomic_DNA"/>
</dbReference>
<evidence type="ECO:0000313" key="2">
    <source>
        <dbReference type="EMBL" id="TFB02834.1"/>
    </source>
</evidence>
<evidence type="ECO:0000313" key="3">
    <source>
        <dbReference type="Proteomes" id="UP001642720"/>
    </source>
</evidence>
<gene>
    <name evidence="2" type="ORF">CCMA1212_004957</name>
</gene>